<evidence type="ECO:0000313" key="2">
    <source>
        <dbReference type="Proteomes" id="UP000054538"/>
    </source>
</evidence>
<dbReference type="EMBL" id="KN827142">
    <property type="protein sequence ID" value="KIK77097.1"/>
    <property type="molecule type" value="Genomic_DNA"/>
</dbReference>
<dbReference type="HOGENOM" id="CLU_103041_1_0_1"/>
<feature type="non-terminal residue" evidence="1">
    <location>
        <position position="1"/>
    </location>
</feature>
<evidence type="ECO:0000313" key="1">
    <source>
        <dbReference type="EMBL" id="KIK77097.1"/>
    </source>
</evidence>
<feature type="non-terminal residue" evidence="1">
    <location>
        <position position="112"/>
    </location>
</feature>
<dbReference type="STRING" id="930991.A0A0D0C1K6"/>
<dbReference type="Proteomes" id="UP000054538">
    <property type="component" value="Unassembled WGS sequence"/>
</dbReference>
<accession>A0A0D0C1K6</accession>
<sequence length="112" mass="13035">FINNFCPLISVTLCCNNDMNFLSNVVDTKDIMWYSTGYQSKKQCKNHNVSALMAKSFLYHKSHGDHTGNVLDQNQLLIFCCQHALNWEMEMSAQQVIAYLMRWGDHICSHHY</sequence>
<reference evidence="1 2" key="1">
    <citation type="submission" date="2014-04" db="EMBL/GenBank/DDBJ databases">
        <authorList>
            <consortium name="DOE Joint Genome Institute"/>
            <person name="Kuo A."/>
            <person name="Kohler A."/>
            <person name="Jargeat P."/>
            <person name="Nagy L.G."/>
            <person name="Floudas D."/>
            <person name="Copeland A."/>
            <person name="Barry K.W."/>
            <person name="Cichocki N."/>
            <person name="Veneault-Fourrey C."/>
            <person name="LaButti K."/>
            <person name="Lindquist E.A."/>
            <person name="Lipzen A."/>
            <person name="Lundell T."/>
            <person name="Morin E."/>
            <person name="Murat C."/>
            <person name="Sun H."/>
            <person name="Tunlid A."/>
            <person name="Henrissat B."/>
            <person name="Grigoriev I.V."/>
            <person name="Hibbett D.S."/>
            <person name="Martin F."/>
            <person name="Nordberg H.P."/>
            <person name="Cantor M.N."/>
            <person name="Hua S.X."/>
        </authorList>
    </citation>
    <scope>NUCLEOTIDE SEQUENCE [LARGE SCALE GENOMIC DNA]</scope>
    <source>
        <strain evidence="1 2">Ve08.2h10</strain>
    </source>
</reference>
<gene>
    <name evidence="1" type="ORF">PAXRUDRAFT_77819</name>
</gene>
<keyword evidence="2" id="KW-1185">Reference proteome</keyword>
<name>A0A0D0C1K6_9AGAM</name>
<reference evidence="2" key="2">
    <citation type="submission" date="2015-01" db="EMBL/GenBank/DDBJ databases">
        <title>Evolutionary Origins and Diversification of the Mycorrhizal Mutualists.</title>
        <authorList>
            <consortium name="DOE Joint Genome Institute"/>
            <consortium name="Mycorrhizal Genomics Consortium"/>
            <person name="Kohler A."/>
            <person name="Kuo A."/>
            <person name="Nagy L.G."/>
            <person name="Floudas D."/>
            <person name="Copeland A."/>
            <person name="Barry K.W."/>
            <person name="Cichocki N."/>
            <person name="Veneault-Fourrey C."/>
            <person name="LaButti K."/>
            <person name="Lindquist E.A."/>
            <person name="Lipzen A."/>
            <person name="Lundell T."/>
            <person name="Morin E."/>
            <person name="Murat C."/>
            <person name="Riley R."/>
            <person name="Ohm R."/>
            <person name="Sun H."/>
            <person name="Tunlid A."/>
            <person name="Henrissat B."/>
            <person name="Grigoriev I.V."/>
            <person name="Hibbett D.S."/>
            <person name="Martin F."/>
        </authorList>
    </citation>
    <scope>NUCLEOTIDE SEQUENCE [LARGE SCALE GENOMIC DNA]</scope>
    <source>
        <strain evidence="2">Ve08.2h10</strain>
    </source>
</reference>
<protein>
    <submittedName>
        <fullName evidence="1">Uncharacterized protein</fullName>
    </submittedName>
</protein>
<proteinExistence type="predicted"/>
<organism evidence="1 2">
    <name type="scientific">Paxillus rubicundulus Ve08.2h10</name>
    <dbReference type="NCBI Taxonomy" id="930991"/>
    <lineage>
        <taxon>Eukaryota</taxon>
        <taxon>Fungi</taxon>
        <taxon>Dikarya</taxon>
        <taxon>Basidiomycota</taxon>
        <taxon>Agaricomycotina</taxon>
        <taxon>Agaricomycetes</taxon>
        <taxon>Agaricomycetidae</taxon>
        <taxon>Boletales</taxon>
        <taxon>Paxilineae</taxon>
        <taxon>Paxillaceae</taxon>
        <taxon>Paxillus</taxon>
    </lineage>
</organism>
<dbReference type="InParanoid" id="A0A0D0C1K6"/>
<dbReference type="OrthoDB" id="3054702at2759"/>
<dbReference type="AlphaFoldDB" id="A0A0D0C1K6"/>